<dbReference type="InterPro" id="IPR044976">
    <property type="entry name" value="FIPS5/FIPS3-like"/>
</dbReference>
<dbReference type="OrthoDB" id="1917198at2759"/>
<dbReference type="EMBL" id="JAHDYR010000005">
    <property type="protein sequence ID" value="KAG9396713.1"/>
    <property type="molecule type" value="Genomic_DNA"/>
</dbReference>
<keyword evidence="3" id="KW-0507">mRNA processing</keyword>
<evidence type="ECO:0000256" key="4">
    <source>
        <dbReference type="ARBA" id="ARBA00023242"/>
    </source>
</evidence>
<proteinExistence type="inferred from homology"/>
<dbReference type="PANTHER" id="PTHR36884:SF4">
    <property type="entry name" value="FIP1[III]-LIKE PROTEIN"/>
    <property type="match status" value="1"/>
</dbReference>
<gene>
    <name evidence="6" type="ORF">J8273_1731</name>
</gene>
<comment type="caution">
    <text evidence="6">The sequence shown here is derived from an EMBL/GenBank/DDBJ whole genome shotgun (WGS) entry which is preliminary data.</text>
</comment>
<evidence type="ECO:0000256" key="1">
    <source>
        <dbReference type="ARBA" id="ARBA00004123"/>
    </source>
</evidence>
<dbReference type="GO" id="GO:0005634">
    <property type="term" value="C:nucleus"/>
    <property type="evidence" value="ECO:0007669"/>
    <property type="project" value="UniProtKB-SubCell"/>
</dbReference>
<dbReference type="PANTHER" id="PTHR36884">
    <property type="entry name" value="FIP1[III]-LIKE PROTEIN"/>
    <property type="match status" value="1"/>
</dbReference>
<reference evidence="6" key="1">
    <citation type="submission" date="2021-05" db="EMBL/GenBank/DDBJ databases">
        <title>A free-living protist that lacks canonical eukaryotic 1 DNA replication and segregation systems.</title>
        <authorList>
            <person name="Salas-Leiva D.E."/>
            <person name="Tromer E.C."/>
            <person name="Curtis B.A."/>
            <person name="Jerlstrom-Hultqvist J."/>
            <person name="Kolisko M."/>
            <person name="Yi Z."/>
            <person name="Salas-Leiva J.S."/>
            <person name="Gallot-Lavallee L."/>
            <person name="Kops G.J.P.L."/>
            <person name="Archibald J.M."/>
            <person name="Simpson A.G.B."/>
            <person name="Roger A.J."/>
        </authorList>
    </citation>
    <scope>NUCLEOTIDE SEQUENCE</scope>
    <source>
        <strain evidence="6">BICM</strain>
    </source>
</reference>
<protein>
    <submittedName>
        <fullName evidence="6">Fip1 motif</fullName>
    </submittedName>
</protein>
<evidence type="ECO:0000256" key="2">
    <source>
        <dbReference type="ARBA" id="ARBA00007459"/>
    </source>
</evidence>
<evidence type="ECO:0000256" key="3">
    <source>
        <dbReference type="ARBA" id="ARBA00022664"/>
    </source>
</evidence>
<keyword evidence="4" id="KW-0539">Nucleus</keyword>
<sequence>MQQDEGRLDQWLRENGASEPTYKGKSIYELDLDNDLTMQLWRNPDADLSDYFNYGFNEQSWKLYAAHMARMQREAAEQDQ</sequence>
<accession>A0A8J6E433</accession>
<name>A0A8J6E433_9EUKA</name>
<comment type="similarity">
    <text evidence="2">Belongs to the FIP1 family.</text>
</comment>
<dbReference type="InterPro" id="IPR007854">
    <property type="entry name" value="Fip1_dom"/>
</dbReference>
<evidence type="ECO:0000313" key="6">
    <source>
        <dbReference type="EMBL" id="KAG9396713.1"/>
    </source>
</evidence>
<dbReference type="Pfam" id="PF05182">
    <property type="entry name" value="Fip1"/>
    <property type="match status" value="1"/>
</dbReference>
<evidence type="ECO:0000313" key="7">
    <source>
        <dbReference type="Proteomes" id="UP000717585"/>
    </source>
</evidence>
<dbReference type="AlphaFoldDB" id="A0A8J6E433"/>
<keyword evidence="7" id="KW-1185">Reference proteome</keyword>
<evidence type="ECO:0000259" key="5">
    <source>
        <dbReference type="Pfam" id="PF05182"/>
    </source>
</evidence>
<dbReference type="Proteomes" id="UP000717585">
    <property type="component" value="Unassembled WGS sequence"/>
</dbReference>
<organism evidence="6 7">
    <name type="scientific">Carpediemonas membranifera</name>
    <dbReference type="NCBI Taxonomy" id="201153"/>
    <lineage>
        <taxon>Eukaryota</taxon>
        <taxon>Metamonada</taxon>
        <taxon>Carpediemonas-like organisms</taxon>
        <taxon>Carpediemonas</taxon>
    </lineage>
</organism>
<dbReference type="GO" id="GO:0006397">
    <property type="term" value="P:mRNA processing"/>
    <property type="evidence" value="ECO:0007669"/>
    <property type="project" value="UniProtKB-KW"/>
</dbReference>
<comment type="subcellular location">
    <subcellularLocation>
        <location evidence="1">Nucleus</location>
    </subcellularLocation>
</comment>
<feature type="domain" description="Pre-mRNA polyadenylation factor Fip1" evidence="5">
    <location>
        <begin position="30"/>
        <end position="71"/>
    </location>
</feature>